<keyword evidence="2" id="KW-1185">Reference proteome</keyword>
<reference evidence="1" key="1">
    <citation type="submission" date="2021-02" db="EMBL/GenBank/DDBJ databases">
        <authorList>
            <person name="Nowell W R."/>
        </authorList>
    </citation>
    <scope>NUCLEOTIDE SEQUENCE</scope>
</reference>
<feature type="non-terminal residue" evidence="1">
    <location>
        <position position="1"/>
    </location>
</feature>
<protein>
    <submittedName>
        <fullName evidence="1">Uncharacterized protein</fullName>
    </submittedName>
</protein>
<proteinExistence type="predicted"/>
<dbReference type="Proteomes" id="UP000663828">
    <property type="component" value="Unassembled WGS sequence"/>
</dbReference>
<dbReference type="EMBL" id="CAJNOR010012633">
    <property type="protein sequence ID" value="CAF1668885.1"/>
    <property type="molecule type" value="Genomic_DNA"/>
</dbReference>
<comment type="caution">
    <text evidence="1">The sequence shown here is derived from an EMBL/GenBank/DDBJ whole genome shotgun (WGS) entry which is preliminary data.</text>
</comment>
<accession>A0A816G0X0</accession>
<dbReference type="AlphaFoldDB" id="A0A816G0X0"/>
<name>A0A816G0X0_ADIRI</name>
<sequence>FDENDLDFCRDFLHKLIYFPWWRTCSYGWVLARDGGMILMSIWALFDIRCTLNSDDSSAYQSLTVWYRGPRPAYVPPRYVPGRQWRRRRMGKLHCFIRRFIVVKGIYTERQSLRYLRRHLMGRLF</sequence>
<evidence type="ECO:0000313" key="1">
    <source>
        <dbReference type="EMBL" id="CAF1668885.1"/>
    </source>
</evidence>
<gene>
    <name evidence="1" type="ORF">XAT740_LOCUS58290</name>
</gene>
<evidence type="ECO:0000313" key="2">
    <source>
        <dbReference type="Proteomes" id="UP000663828"/>
    </source>
</evidence>
<organism evidence="1 2">
    <name type="scientific">Adineta ricciae</name>
    <name type="common">Rotifer</name>
    <dbReference type="NCBI Taxonomy" id="249248"/>
    <lineage>
        <taxon>Eukaryota</taxon>
        <taxon>Metazoa</taxon>
        <taxon>Spiralia</taxon>
        <taxon>Gnathifera</taxon>
        <taxon>Rotifera</taxon>
        <taxon>Eurotatoria</taxon>
        <taxon>Bdelloidea</taxon>
        <taxon>Adinetida</taxon>
        <taxon>Adinetidae</taxon>
        <taxon>Adineta</taxon>
    </lineage>
</organism>